<evidence type="ECO:0000313" key="8">
    <source>
        <dbReference type="EMBL" id="PKU23027.1"/>
    </source>
</evidence>
<dbReference type="EMBL" id="PIUM01000024">
    <property type="protein sequence ID" value="PKU23027.1"/>
    <property type="molecule type" value="Genomic_DNA"/>
</dbReference>
<reference evidence="9" key="1">
    <citation type="submission" date="2017-12" db="EMBL/GenBank/DDBJ databases">
        <title>Draft genome sequence of Telmatospirillum siberiense 26-4b1T, an acidotolerant peatland alphaproteobacterium potentially involved in sulfur cycling.</title>
        <authorList>
            <person name="Hausmann B."/>
            <person name="Pjevac P."/>
            <person name="Schreck K."/>
            <person name="Herbold C.W."/>
            <person name="Daims H."/>
            <person name="Wagner M."/>
            <person name="Pester M."/>
            <person name="Loy A."/>
        </authorList>
    </citation>
    <scope>NUCLEOTIDE SEQUENCE [LARGE SCALE GENOMIC DNA]</scope>
    <source>
        <strain evidence="9">26-4b1</strain>
    </source>
</reference>
<keyword evidence="5 6" id="KW-0472">Membrane</keyword>
<dbReference type="Pfam" id="PF09335">
    <property type="entry name" value="VTT_dom"/>
    <property type="match status" value="1"/>
</dbReference>
<evidence type="ECO:0000256" key="5">
    <source>
        <dbReference type="ARBA" id="ARBA00023136"/>
    </source>
</evidence>
<protein>
    <recommendedName>
        <fullName evidence="7">VTT domain-containing protein</fullName>
    </recommendedName>
</protein>
<evidence type="ECO:0000256" key="6">
    <source>
        <dbReference type="SAM" id="Phobius"/>
    </source>
</evidence>
<evidence type="ECO:0000313" key="9">
    <source>
        <dbReference type="Proteomes" id="UP000233293"/>
    </source>
</evidence>
<keyword evidence="9" id="KW-1185">Reference proteome</keyword>
<accession>A0A2N3PRI7</accession>
<evidence type="ECO:0000256" key="2">
    <source>
        <dbReference type="ARBA" id="ARBA00022475"/>
    </source>
</evidence>
<comment type="subcellular location">
    <subcellularLocation>
        <location evidence="1">Cell membrane</location>
        <topology evidence="1">Multi-pass membrane protein</topology>
    </subcellularLocation>
</comment>
<evidence type="ECO:0000256" key="1">
    <source>
        <dbReference type="ARBA" id="ARBA00004651"/>
    </source>
</evidence>
<feature type="domain" description="VTT" evidence="7">
    <location>
        <begin position="36"/>
        <end position="162"/>
    </location>
</feature>
<dbReference type="Proteomes" id="UP000233293">
    <property type="component" value="Unassembled WGS sequence"/>
</dbReference>
<evidence type="ECO:0000256" key="4">
    <source>
        <dbReference type="ARBA" id="ARBA00022989"/>
    </source>
</evidence>
<keyword evidence="2" id="KW-1003">Cell membrane</keyword>
<organism evidence="8 9">
    <name type="scientific">Telmatospirillum siberiense</name>
    <dbReference type="NCBI Taxonomy" id="382514"/>
    <lineage>
        <taxon>Bacteria</taxon>
        <taxon>Pseudomonadati</taxon>
        <taxon>Pseudomonadota</taxon>
        <taxon>Alphaproteobacteria</taxon>
        <taxon>Rhodospirillales</taxon>
        <taxon>Rhodospirillaceae</taxon>
        <taxon>Telmatospirillum</taxon>
    </lineage>
</organism>
<dbReference type="PANTHER" id="PTHR42709">
    <property type="entry name" value="ALKALINE PHOSPHATASE LIKE PROTEIN"/>
    <property type="match status" value="1"/>
</dbReference>
<dbReference type="GO" id="GO:0005886">
    <property type="term" value="C:plasma membrane"/>
    <property type="evidence" value="ECO:0007669"/>
    <property type="project" value="UniProtKB-SubCell"/>
</dbReference>
<feature type="transmembrane region" description="Helical" evidence="6">
    <location>
        <begin position="18"/>
        <end position="36"/>
    </location>
</feature>
<keyword evidence="3 6" id="KW-0812">Transmembrane</keyword>
<dbReference type="InterPro" id="IPR051311">
    <property type="entry name" value="DedA_domain"/>
</dbReference>
<evidence type="ECO:0000256" key="3">
    <source>
        <dbReference type="ARBA" id="ARBA00022692"/>
    </source>
</evidence>
<feature type="transmembrane region" description="Helical" evidence="6">
    <location>
        <begin position="142"/>
        <end position="164"/>
    </location>
</feature>
<dbReference type="InterPro" id="IPR032816">
    <property type="entry name" value="VTT_dom"/>
</dbReference>
<dbReference type="AlphaFoldDB" id="A0A2N3PRI7"/>
<name>A0A2N3PRI7_9PROT</name>
<sequence>MPDFGHELAMLEPWLHHYGIVAVFIILTFESCGIPLPGESLLIVAAMLSGRGDFSVGSLFLSAWAGAVLGDNIGYLIGRILGHDLLLRYGGKIGLNAARIGRIEAIFARYGPVAVGFSRFFSVLRQLNGIVAGTMKMDWWRFLIFNALGGALWVLVWTMAGYYFGAHAADGIGFIRKCGFWGVIVVSIVLIVILAYGYRHRILARWRRDKMN</sequence>
<keyword evidence="4 6" id="KW-1133">Transmembrane helix</keyword>
<feature type="transmembrane region" description="Helical" evidence="6">
    <location>
        <begin position="179"/>
        <end position="198"/>
    </location>
</feature>
<comment type="caution">
    <text evidence="8">The sequence shown here is derived from an EMBL/GenBank/DDBJ whole genome shotgun (WGS) entry which is preliminary data.</text>
</comment>
<gene>
    <name evidence="8" type="ORF">CWS72_18490</name>
</gene>
<proteinExistence type="predicted"/>
<evidence type="ECO:0000259" key="7">
    <source>
        <dbReference type="Pfam" id="PF09335"/>
    </source>
</evidence>
<dbReference type="PANTHER" id="PTHR42709:SF6">
    <property type="entry name" value="UNDECAPRENYL PHOSPHATE TRANSPORTER A"/>
    <property type="match status" value="1"/>
</dbReference>